<keyword evidence="2" id="KW-0378">Hydrolase</keyword>
<dbReference type="GO" id="GO:0016810">
    <property type="term" value="F:hydrolase activity, acting on carbon-nitrogen (but not peptide) bonds"/>
    <property type="evidence" value="ECO:0007669"/>
    <property type="project" value="InterPro"/>
</dbReference>
<accession>E6Q3E9</accession>
<reference evidence="2" key="1">
    <citation type="submission" date="2009-10" db="EMBL/GenBank/DDBJ databases">
        <title>Diversity of trophic interactions inside an arsenic-rich microbial ecosystem.</title>
        <authorList>
            <person name="Bertin P.N."/>
            <person name="Heinrich-Salmeron A."/>
            <person name="Pelletier E."/>
            <person name="Goulhen-Chollet F."/>
            <person name="Arsene-Ploetze F."/>
            <person name="Gallien S."/>
            <person name="Calteau A."/>
            <person name="Vallenet D."/>
            <person name="Casiot C."/>
            <person name="Chane-Woon-Ming B."/>
            <person name="Giloteaux L."/>
            <person name="Barakat M."/>
            <person name="Bonnefoy V."/>
            <person name="Bruneel O."/>
            <person name="Chandler M."/>
            <person name="Cleiss J."/>
            <person name="Duran R."/>
            <person name="Elbaz-Poulichet F."/>
            <person name="Fonknechten N."/>
            <person name="Lauga B."/>
            <person name="Mornico D."/>
            <person name="Ortet P."/>
            <person name="Schaeffer C."/>
            <person name="Siguier P."/>
            <person name="Alexander Thil Smith A."/>
            <person name="Van Dorsselaer A."/>
            <person name="Weissenbach J."/>
            <person name="Medigue C."/>
            <person name="Le Paslier D."/>
        </authorList>
    </citation>
    <scope>NUCLEOTIDE SEQUENCE</scope>
</reference>
<dbReference type="InterPro" id="IPR032466">
    <property type="entry name" value="Metal_Hydrolase"/>
</dbReference>
<organism evidence="2">
    <name type="scientific">mine drainage metagenome</name>
    <dbReference type="NCBI Taxonomy" id="410659"/>
    <lineage>
        <taxon>unclassified sequences</taxon>
        <taxon>metagenomes</taxon>
        <taxon>ecological metagenomes</taxon>
    </lineage>
</organism>
<proteinExistence type="predicted"/>
<comment type="caution">
    <text evidence="2">The sequence shown here is derived from an EMBL/GenBank/DDBJ whole genome shotgun (WGS) entry which is preliminary data.</text>
</comment>
<sequence length="389" mass="40637">MTFRVGVLYDGTLAKARRNVDVTIADGRVLSIEAGAAGSEHLRRVPCMTPGLTNAHVHLEASGEAASQDAWSRSTPNERVIAAVANARKSLYAGVTSVRDLGCSGGSAMSVAAAVAAGKLDGPRISAAGAALCMTGGHGWFLGRQIDSPWEARKAVREQLLAGATCIKLIATGGVLTQGAVPGNAQLTPEELTAGIDEAHRHGMRTAAHAIGTLGIKNALRAGIDSIEHGHMLDDEAIELFKANGAYLVPTLTAPTCILEHADDGKQPEWALHKARTIAEQMQTTIARAYRAGVKIAGGSDAGTPYNFHERYAYEIELMHRLLGMSPQEALHAATAVASELVGGTKGTLAPGEPADLLFLESDIAANLATLYQPLAVMKDGSLVFDRAG</sequence>
<dbReference type="Gene3D" id="3.20.20.140">
    <property type="entry name" value="Metal-dependent hydrolases"/>
    <property type="match status" value="1"/>
</dbReference>
<dbReference type="PANTHER" id="PTHR43135:SF3">
    <property type="entry name" value="ALPHA-D-RIBOSE 1-METHYLPHOSPHONATE 5-TRIPHOSPHATE DIPHOSPHATASE"/>
    <property type="match status" value="1"/>
</dbReference>
<feature type="domain" description="Amidohydrolase-related" evidence="1">
    <location>
        <begin position="48"/>
        <end position="384"/>
    </location>
</feature>
<dbReference type="Gene3D" id="2.30.40.10">
    <property type="entry name" value="Urease, subunit C, domain 1"/>
    <property type="match status" value="1"/>
</dbReference>
<dbReference type="Pfam" id="PF01979">
    <property type="entry name" value="Amidohydro_1"/>
    <property type="match status" value="1"/>
</dbReference>
<dbReference type="InterPro" id="IPR057744">
    <property type="entry name" value="OTAase-like"/>
</dbReference>
<dbReference type="EMBL" id="CABO01000022">
    <property type="protein sequence ID" value="CBI01710.1"/>
    <property type="molecule type" value="Genomic_DNA"/>
</dbReference>
<protein>
    <submittedName>
        <fullName evidence="2">Amidohydrolase</fullName>
    </submittedName>
</protein>
<dbReference type="InterPro" id="IPR051781">
    <property type="entry name" value="Metallo-dep_Hydrolase"/>
</dbReference>
<dbReference type="SUPFAM" id="SSF51556">
    <property type="entry name" value="Metallo-dependent hydrolases"/>
    <property type="match status" value="1"/>
</dbReference>
<dbReference type="PANTHER" id="PTHR43135">
    <property type="entry name" value="ALPHA-D-RIBOSE 1-METHYLPHOSPHONATE 5-TRIPHOSPHATE DIPHOSPHATASE"/>
    <property type="match status" value="1"/>
</dbReference>
<dbReference type="CDD" id="cd01299">
    <property type="entry name" value="Met_dep_hydrolase_A"/>
    <property type="match status" value="1"/>
</dbReference>
<dbReference type="InterPro" id="IPR011059">
    <property type="entry name" value="Metal-dep_hydrolase_composite"/>
</dbReference>
<dbReference type="AlphaFoldDB" id="E6Q3E9"/>
<evidence type="ECO:0000259" key="1">
    <source>
        <dbReference type="Pfam" id="PF01979"/>
    </source>
</evidence>
<gene>
    <name evidence="2" type="ORF">CARN4_2025</name>
</gene>
<name>E6Q3E9_9ZZZZ</name>
<evidence type="ECO:0000313" key="2">
    <source>
        <dbReference type="EMBL" id="CBI01710.1"/>
    </source>
</evidence>
<dbReference type="InterPro" id="IPR006680">
    <property type="entry name" value="Amidohydro-rel"/>
</dbReference>
<dbReference type="SUPFAM" id="SSF51338">
    <property type="entry name" value="Composite domain of metallo-dependent hydrolases"/>
    <property type="match status" value="1"/>
</dbReference>